<evidence type="ECO:0000313" key="1">
    <source>
        <dbReference type="EMBL" id="SVE48557.1"/>
    </source>
</evidence>
<reference evidence="1" key="1">
    <citation type="submission" date="2018-05" db="EMBL/GenBank/DDBJ databases">
        <authorList>
            <person name="Lanie J.A."/>
            <person name="Ng W.-L."/>
            <person name="Kazmierczak K.M."/>
            <person name="Andrzejewski T.M."/>
            <person name="Davidsen T.M."/>
            <person name="Wayne K.J."/>
            <person name="Tettelin H."/>
            <person name="Glass J.I."/>
            <person name="Rusch D."/>
            <person name="Podicherti R."/>
            <person name="Tsui H.-C.T."/>
            <person name="Winkler M.E."/>
        </authorList>
    </citation>
    <scope>NUCLEOTIDE SEQUENCE</scope>
</reference>
<organism evidence="1">
    <name type="scientific">marine metagenome</name>
    <dbReference type="NCBI Taxonomy" id="408172"/>
    <lineage>
        <taxon>unclassified sequences</taxon>
        <taxon>metagenomes</taxon>
        <taxon>ecological metagenomes</taxon>
    </lineage>
</organism>
<feature type="non-terminal residue" evidence="1">
    <location>
        <position position="1"/>
    </location>
</feature>
<dbReference type="AlphaFoldDB" id="A0A383DVH5"/>
<gene>
    <name evidence="1" type="ORF">METZ01_LOCUS501411</name>
</gene>
<dbReference type="EMBL" id="UINC01220577">
    <property type="protein sequence ID" value="SVE48557.1"/>
    <property type="molecule type" value="Genomic_DNA"/>
</dbReference>
<sequence>PIIRKGLFFVNGVQLPRVCIVDPEITVSETEISKTLVKITYFKNENQR</sequence>
<name>A0A383DVH5_9ZZZZ</name>
<accession>A0A383DVH5</accession>
<proteinExistence type="predicted"/>
<protein>
    <submittedName>
        <fullName evidence="1">Uncharacterized protein</fullName>
    </submittedName>
</protein>